<keyword evidence="2" id="KW-1185">Reference proteome</keyword>
<evidence type="ECO:0000313" key="2">
    <source>
        <dbReference type="Proteomes" id="UP000321408"/>
    </source>
</evidence>
<dbReference type="InterPro" id="IPR023214">
    <property type="entry name" value="HAD_sf"/>
</dbReference>
<reference evidence="1 2" key="2">
    <citation type="journal article" date="2024" name="Int. J. Syst. Evol. Microbiol.">
        <title>Promethearchaeum syntrophicum gen. nov., sp. nov., an anaerobic, obligately syntrophic archaeon, the first isolate of the lineage 'Asgard' archaea, and proposal of the new archaeal phylum Promethearchaeota phyl. nov. and kingdom Promethearchaeati regn. nov.</title>
        <authorList>
            <person name="Imachi H."/>
            <person name="Nobu M.K."/>
            <person name="Kato S."/>
            <person name="Takaki Y."/>
            <person name="Miyazaki M."/>
            <person name="Miyata M."/>
            <person name="Ogawara M."/>
            <person name="Saito Y."/>
            <person name="Sakai S."/>
            <person name="Tahara Y.O."/>
            <person name="Takano Y."/>
            <person name="Tasumi E."/>
            <person name="Uematsu K."/>
            <person name="Yoshimura T."/>
            <person name="Itoh T."/>
            <person name="Ohkuma M."/>
            <person name="Takai K."/>
        </authorList>
    </citation>
    <scope>NUCLEOTIDE SEQUENCE [LARGE SCALE GENOMIC DNA]</scope>
    <source>
        <strain evidence="1 2">MK-D1</strain>
    </source>
</reference>
<accession>A0A5B9DBW8</accession>
<dbReference type="AlphaFoldDB" id="A0A5B9DBW8"/>
<dbReference type="KEGG" id="psyt:DSAG12_02474"/>
<dbReference type="CDD" id="cd01427">
    <property type="entry name" value="HAD_like"/>
    <property type="match status" value="1"/>
</dbReference>
<gene>
    <name evidence="1" type="ORF">DSAG12_02474</name>
</gene>
<dbReference type="Proteomes" id="UP000321408">
    <property type="component" value="Chromosome"/>
</dbReference>
<organism evidence="1 2">
    <name type="scientific">Promethearchaeum syntrophicum</name>
    <dbReference type="NCBI Taxonomy" id="2594042"/>
    <lineage>
        <taxon>Archaea</taxon>
        <taxon>Promethearchaeati</taxon>
        <taxon>Promethearchaeota</taxon>
        <taxon>Promethearchaeia</taxon>
        <taxon>Promethearchaeales</taxon>
        <taxon>Promethearchaeaceae</taxon>
        <taxon>Promethearchaeum</taxon>
    </lineage>
</organism>
<evidence type="ECO:0000313" key="1">
    <source>
        <dbReference type="EMBL" id="QEE16644.2"/>
    </source>
</evidence>
<dbReference type="Gene3D" id="3.40.50.1000">
    <property type="entry name" value="HAD superfamily/HAD-like"/>
    <property type="match status" value="1"/>
</dbReference>
<dbReference type="InterPro" id="IPR041492">
    <property type="entry name" value="HAD_2"/>
</dbReference>
<sequence length="254" mass="28936">MTAPSDWLILFDDGNVLNDNNVRGFKFQQVLGDYMMEHYGGEKQRWIEININYIEKFMKEFFQIVDRGGVHDFNNYFRSHMINWGKSLFSGYNLAIPSNSSLLDFFHKTVEKIAPLAAAPPRGIIEVLKSLSNQGYLMCTSSGETSFELHGYLLGMNANQYFNTLYGPDLLNCGKFSSTFYSKILTINNRTAKYTIVIDDNPKFLQMAHEIGINTIQSNSCLSNRAQSEYADYKYENSTELLPIISQITGNSLV</sequence>
<proteinExistence type="predicted"/>
<dbReference type="SUPFAM" id="SSF56784">
    <property type="entry name" value="HAD-like"/>
    <property type="match status" value="1"/>
</dbReference>
<reference evidence="1 2" key="1">
    <citation type="journal article" date="2020" name="Nature">
        <title>Isolation of an archaeon at the prokaryote-eukaryote interface.</title>
        <authorList>
            <person name="Imachi H."/>
            <person name="Nobu M.K."/>
            <person name="Nakahara N."/>
            <person name="Morono Y."/>
            <person name="Ogawara M."/>
            <person name="Takaki Y."/>
            <person name="Takano Y."/>
            <person name="Uematsu K."/>
            <person name="Ikuta T."/>
            <person name="Ito M."/>
            <person name="Matsui Y."/>
            <person name="Miyazaki M."/>
            <person name="Murata K."/>
            <person name="Saito Y."/>
            <person name="Sakai S."/>
            <person name="Song C."/>
            <person name="Tasumi E."/>
            <person name="Yamanaka Y."/>
            <person name="Yamaguchi T."/>
            <person name="Kamagata Y."/>
            <person name="Tamaki H."/>
            <person name="Takai K."/>
        </authorList>
    </citation>
    <scope>NUCLEOTIDE SEQUENCE [LARGE SCALE GENOMIC DNA]</scope>
    <source>
        <strain evidence="1 2">MK-D1</strain>
    </source>
</reference>
<protein>
    <submittedName>
        <fullName evidence="1">HAD hydrolase-like protein</fullName>
    </submittedName>
</protein>
<dbReference type="EMBL" id="CP042905">
    <property type="protein sequence ID" value="QEE16644.2"/>
    <property type="molecule type" value="Genomic_DNA"/>
</dbReference>
<dbReference type="InterPro" id="IPR036412">
    <property type="entry name" value="HAD-like_sf"/>
</dbReference>
<name>A0A5B9DBW8_9ARCH</name>
<dbReference type="Pfam" id="PF13419">
    <property type="entry name" value="HAD_2"/>
    <property type="match status" value="1"/>
</dbReference>